<proteinExistence type="predicted"/>
<protein>
    <submittedName>
        <fullName evidence="1">Uncharacterized protein</fullName>
    </submittedName>
</protein>
<evidence type="ECO:0000313" key="1">
    <source>
        <dbReference type="EMBL" id="QOI90221.1"/>
    </source>
</evidence>
<sequence>MDLSLDTLKELVFDFNSDCLLDLYDTVKEESTSKGIFLMNRDSTDFVQIILDNVTFYKIQDDDDDLLSE</sequence>
<organism evidence="1 2">
    <name type="scientific">Pyramimonas orientalis virus 01B</name>
    <dbReference type="NCBI Taxonomy" id="3134525"/>
    <lineage>
        <taxon>Viruses</taxon>
        <taxon>Varidnaviria</taxon>
        <taxon>Bamfordvirae</taxon>
        <taxon>Nucleocytoviricota</taxon>
        <taxon>Megaviricetes</taxon>
        <taxon>Imitervirales</taxon>
        <taxon>Allomimiviridae</taxon>
        <taxon>Heliosvirus</taxon>
        <taxon>Heliosvirus raunefjordenense</taxon>
    </lineage>
</organism>
<accession>A0A7M3UNG6</accession>
<dbReference type="Proteomes" id="UP001162120">
    <property type="component" value="Segment"/>
</dbReference>
<name>A0A7M3UNG6_9VIRU</name>
<gene>
    <name evidence="1" type="ORF">HWQ62_00084</name>
</gene>
<keyword evidence="2" id="KW-1185">Reference proteome</keyword>
<reference evidence="1" key="1">
    <citation type="submission" date="2020-06" db="EMBL/GenBank/DDBJ databases">
        <title>Lateral gene transfer of anion-conducting channel rhodopsins between green algae and giant viruses.</title>
        <authorList>
            <person name="Rozenberg A."/>
            <person name="Oppermann J."/>
            <person name="Wietek J."/>
            <person name="Fernandez Lahore R.G."/>
            <person name="Sandaa R.-A."/>
            <person name="Bratbak G."/>
            <person name="Hegemann P."/>
            <person name="Beja O."/>
        </authorList>
    </citation>
    <scope>NUCLEOTIDE SEQUENCE</scope>
    <source>
        <strain evidence="1">01B</strain>
    </source>
</reference>
<dbReference type="EMBL" id="MT663534">
    <property type="protein sequence ID" value="QOI90221.1"/>
    <property type="molecule type" value="Genomic_DNA"/>
</dbReference>
<evidence type="ECO:0000313" key="2">
    <source>
        <dbReference type="Proteomes" id="UP001162120"/>
    </source>
</evidence>